<dbReference type="Proteomes" id="UP000565579">
    <property type="component" value="Unassembled WGS sequence"/>
</dbReference>
<dbReference type="Pfam" id="PF05899">
    <property type="entry name" value="Cupin_3"/>
    <property type="match status" value="1"/>
</dbReference>
<dbReference type="InterPro" id="IPR014710">
    <property type="entry name" value="RmlC-like_jellyroll"/>
</dbReference>
<dbReference type="PANTHER" id="PTHR40943:SF1">
    <property type="entry name" value="CYTOPLASMIC PROTEIN"/>
    <property type="match status" value="1"/>
</dbReference>
<feature type="domain" description="(S)-ureidoglycine aminohydrolase cupin" evidence="1">
    <location>
        <begin position="38"/>
        <end position="107"/>
    </location>
</feature>
<organism evidence="2 3">
    <name type="scientific">Nonomuraea rubra</name>
    <dbReference type="NCBI Taxonomy" id="46180"/>
    <lineage>
        <taxon>Bacteria</taxon>
        <taxon>Bacillati</taxon>
        <taxon>Actinomycetota</taxon>
        <taxon>Actinomycetes</taxon>
        <taxon>Streptosporangiales</taxon>
        <taxon>Streptosporangiaceae</taxon>
        <taxon>Nonomuraea</taxon>
    </lineage>
</organism>
<dbReference type="Gene3D" id="2.60.120.10">
    <property type="entry name" value="Jelly Rolls"/>
    <property type="match status" value="1"/>
</dbReference>
<proteinExistence type="predicted"/>
<dbReference type="SUPFAM" id="SSF51182">
    <property type="entry name" value="RmlC-like cupins"/>
    <property type="match status" value="1"/>
</dbReference>
<dbReference type="PANTHER" id="PTHR40943">
    <property type="entry name" value="CYTOPLASMIC PROTEIN-RELATED"/>
    <property type="match status" value="1"/>
</dbReference>
<reference evidence="2 3" key="1">
    <citation type="submission" date="2020-08" db="EMBL/GenBank/DDBJ databases">
        <title>Sequencing the genomes of 1000 actinobacteria strains.</title>
        <authorList>
            <person name="Klenk H.-P."/>
        </authorList>
    </citation>
    <scope>NUCLEOTIDE SEQUENCE [LARGE SCALE GENOMIC DNA]</scope>
    <source>
        <strain evidence="2 3">DSM 43768</strain>
    </source>
</reference>
<name>A0A7X0P177_9ACTN</name>
<dbReference type="AlphaFoldDB" id="A0A7X0P177"/>
<dbReference type="InterPro" id="IPR008579">
    <property type="entry name" value="UGlyAH_Cupin_dom"/>
</dbReference>
<evidence type="ECO:0000259" key="1">
    <source>
        <dbReference type="Pfam" id="PF05899"/>
    </source>
</evidence>
<protein>
    <submittedName>
        <fullName evidence="2">Putative cupin superfamily protein</fullName>
    </submittedName>
</protein>
<comment type="caution">
    <text evidence="2">The sequence shown here is derived from an EMBL/GenBank/DDBJ whole genome shotgun (WGS) entry which is preliminary data.</text>
</comment>
<dbReference type="EMBL" id="JACHMI010000001">
    <property type="protein sequence ID" value="MBB6553400.1"/>
    <property type="molecule type" value="Genomic_DNA"/>
</dbReference>
<dbReference type="InterPro" id="IPR011051">
    <property type="entry name" value="RmlC_Cupin_sf"/>
</dbReference>
<evidence type="ECO:0000313" key="2">
    <source>
        <dbReference type="EMBL" id="MBB6553400.1"/>
    </source>
</evidence>
<sequence>MVSARFQPTDVRMDPYPVAPERLTPGAEVTVSMLWEREDGSEVGAVWEMTPGVLDDVQGNESFVIVSGRSRVDFPDGRVLEFGPGDAGVLAPGDTCRWTTLETVRKVVVFRLG</sequence>
<dbReference type="RefSeq" id="WP_185107578.1">
    <property type="nucleotide sequence ID" value="NZ_JACHMI010000001.1"/>
</dbReference>
<evidence type="ECO:0000313" key="3">
    <source>
        <dbReference type="Proteomes" id="UP000565579"/>
    </source>
</evidence>
<accession>A0A7X0P177</accession>
<gene>
    <name evidence="2" type="ORF">HD593_008195</name>
</gene>
<keyword evidence="3" id="KW-1185">Reference proteome</keyword>